<dbReference type="RefSeq" id="WP_184349384.1">
    <property type="nucleotide sequence ID" value="NZ_PYTT01000064.1"/>
</dbReference>
<proteinExistence type="predicted"/>
<dbReference type="EMBL" id="PYTT01000064">
    <property type="protein sequence ID" value="RNL04325.1"/>
    <property type="molecule type" value="Genomic_DNA"/>
</dbReference>
<evidence type="ECO:0000313" key="2">
    <source>
        <dbReference type="Proteomes" id="UP000284283"/>
    </source>
</evidence>
<protein>
    <submittedName>
        <fullName evidence="1">SusC/RagA family TonB-linked outer membrane protein</fullName>
    </submittedName>
</protein>
<feature type="non-terminal residue" evidence="1">
    <location>
        <position position="127"/>
    </location>
</feature>
<feature type="non-terminal residue" evidence="1">
    <location>
        <position position="1"/>
    </location>
</feature>
<organism evidence="1 2">
    <name type="scientific">Xanthomonas vasicola pv. vasculorum</name>
    <dbReference type="NCBI Taxonomy" id="325776"/>
    <lineage>
        <taxon>Bacteria</taxon>
        <taxon>Pseudomonadati</taxon>
        <taxon>Pseudomonadota</taxon>
        <taxon>Gammaproteobacteria</taxon>
        <taxon>Lysobacterales</taxon>
        <taxon>Lysobacteraceae</taxon>
        <taxon>Xanthomonas</taxon>
    </lineage>
</organism>
<evidence type="ECO:0000313" key="1">
    <source>
        <dbReference type="EMBL" id="RNL04325.1"/>
    </source>
</evidence>
<reference evidence="1 2" key="1">
    <citation type="submission" date="2018-03" db="EMBL/GenBank/DDBJ databases">
        <authorList>
            <person name="Wu G."/>
        </authorList>
    </citation>
    <scope>NUCLEOTIDE SEQUENCE [LARGE SCALE GENOMIC DNA]</scope>
    <source>
        <strain evidence="1 2">SAM-118</strain>
    </source>
</reference>
<accession>A0AAE8F7N4</accession>
<comment type="caution">
    <text evidence="1">The sequence shown here is derived from an EMBL/GenBank/DDBJ whole genome shotgun (WGS) entry which is preliminary data.</text>
</comment>
<gene>
    <name evidence="1" type="ORF">C9386_06995</name>
</gene>
<sequence length="127" mass="14349">TISYNKQIAKHNITGLIGYSFQKNRGETQGGSKDGIPVDNIRDASLQFPVSRANDVFYGGEYLNNLNSAFARLTYNYDEKYLFTGIIRRDGSSRFGPNNKFGYFPSASIGWVASKEDFFPKNDYVTF</sequence>
<dbReference type="SUPFAM" id="SSF56935">
    <property type="entry name" value="Porins"/>
    <property type="match status" value="1"/>
</dbReference>
<name>A0AAE8F7N4_XANVA</name>
<dbReference type="Proteomes" id="UP000284283">
    <property type="component" value="Unassembled WGS sequence"/>
</dbReference>
<dbReference type="AlphaFoldDB" id="A0AAE8F7N4"/>